<dbReference type="AlphaFoldDB" id="A0A8J2ZZ49"/>
<organism evidence="1 2">
    <name type="scientific">Pullulanibacillus pueri</name>
    <dbReference type="NCBI Taxonomy" id="1437324"/>
    <lineage>
        <taxon>Bacteria</taxon>
        <taxon>Bacillati</taxon>
        <taxon>Bacillota</taxon>
        <taxon>Bacilli</taxon>
        <taxon>Bacillales</taxon>
        <taxon>Sporolactobacillaceae</taxon>
        <taxon>Pullulanibacillus</taxon>
    </lineage>
</organism>
<sequence length="94" mass="10995">MDGPFQYFPFPTFNDESDDMKLNHDRYEVYVNGDFVGTKPLLAQNDTIEDLDEFLQEQGLTNFQSINEGDHFEITSADQEQQIKEALHIHLQNR</sequence>
<gene>
    <name evidence="1" type="ORF">GCM10007096_31520</name>
</gene>
<protein>
    <submittedName>
        <fullName evidence="1">Uncharacterized protein</fullName>
    </submittedName>
</protein>
<name>A0A8J2ZZ49_9BACL</name>
<keyword evidence="2" id="KW-1185">Reference proteome</keyword>
<comment type="caution">
    <text evidence="1">The sequence shown here is derived from an EMBL/GenBank/DDBJ whole genome shotgun (WGS) entry which is preliminary data.</text>
</comment>
<evidence type="ECO:0000313" key="2">
    <source>
        <dbReference type="Proteomes" id="UP000656813"/>
    </source>
</evidence>
<dbReference type="Proteomes" id="UP000656813">
    <property type="component" value="Unassembled WGS sequence"/>
</dbReference>
<accession>A0A8J2ZZ49</accession>
<dbReference type="RefSeq" id="WP_188498347.1">
    <property type="nucleotide sequence ID" value="NZ_BMFV01000027.1"/>
</dbReference>
<evidence type="ECO:0000313" key="1">
    <source>
        <dbReference type="EMBL" id="GGH85645.1"/>
    </source>
</evidence>
<dbReference type="EMBL" id="BMFV01000027">
    <property type="protein sequence ID" value="GGH85645.1"/>
    <property type="molecule type" value="Genomic_DNA"/>
</dbReference>
<proteinExistence type="predicted"/>
<reference evidence="1" key="1">
    <citation type="journal article" date="2014" name="Int. J. Syst. Evol. Microbiol.">
        <title>Complete genome sequence of Corynebacterium casei LMG S-19264T (=DSM 44701T), isolated from a smear-ripened cheese.</title>
        <authorList>
            <consortium name="US DOE Joint Genome Institute (JGI-PGF)"/>
            <person name="Walter F."/>
            <person name="Albersmeier A."/>
            <person name="Kalinowski J."/>
            <person name="Ruckert C."/>
        </authorList>
    </citation>
    <scope>NUCLEOTIDE SEQUENCE</scope>
    <source>
        <strain evidence="1">CGMCC 1.12777</strain>
    </source>
</reference>
<reference evidence="1" key="2">
    <citation type="submission" date="2020-09" db="EMBL/GenBank/DDBJ databases">
        <authorList>
            <person name="Sun Q."/>
            <person name="Zhou Y."/>
        </authorList>
    </citation>
    <scope>NUCLEOTIDE SEQUENCE</scope>
    <source>
        <strain evidence="1">CGMCC 1.12777</strain>
    </source>
</reference>